<sequence>MIRTILLASAASLALTGGAFAADLPARVQAPAPVFVPPAFTWTGFYAGVNAGVGFNAGDDRDDTVVVGPNGFIPTGTVIRYGDNSEDAAFTGGGFIGYNYQFANNFVLGAEADLQFVGLDDDDMRGPLSVTPAAPGFAPLRRGISGVDWFGTARIRAGYAFDRALIYATGGLAYGGGDAARFETATGDRVLFEDDDVGFGWTLGAGVDYAFTNNLIVGIEGLYVNLDRDTDTNGLAGFVGANPIPAASESNDDNVEFGVVRARLSYKF</sequence>
<dbReference type="InterPro" id="IPR027385">
    <property type="entry name" value="Beta-barrel_OMP"/>
</dbReference>
<dbReference type="InterPro" id="IPR011250">
    <property type="entry name" value="OMP/PagP_B-barrel"/>
</dbReference>
<dbReference type="InterPro" id="IPR006315">
    <property type="entry name" value="OM_autotransptr_brl_dom"/>
</dbReference>
<accession>A0A917Q698</accession>
<proteinExistence type="inferred from homology"/>
<name>A0A917Q698_9HYPH</name>
<dbReference type="Pfam" id="PF13505">
    <property type="entry name" value="OMP_b-brl"/>
    <property type="match status" value="1"/>
</dbReference>
<keyword evidence="3" id="KW-0472">Membrane</keyword>
<dbReference type="Proteomes" id="UP000600449">
    <property type="component" value="Unassembled WGS sequence"/>
</dbReference>
<evidence type="ECO:0000313" key="9">
    <source>
        <dbReference type="Proteomes" id="UP000600449"/>
    </source>
</evidence>
<comment type="subcellular location">
    <subcellularLocation>
        <location evidence="1">Cell outer membrane</location>
    </subcellularLocation>
</comment>
<dbReference type="GO" id="GO:0009279">
    <property type="term" value="C:cell outer membrane"/>
    <property type="evidence" value="ECO:0007669"/>
    <property type="project" value="UniProtKB-SubCell"/>
</dbReference>
<dbReference type="SUPFAM" id="SSF56925">
    <property type="entry name" value="OMPA-like"/>
    <property type="match status" value="1"/>
</dbReference>
<evidence type="ECO:0000256" key="3">
    <source>
        <dbReference type="ARBA" id="ARBA00023136"/>
    </source>
</evidence>
<dbReference type="AlphaFoldDB" id="A0A917Q698"/>
<organism evidence="8 9">
    <name type="scientific">Salinarimonas ramus</name>
    <dbReference type="NCBI Taxonomy" id="690164"/>
    <lineage>
        <taxon>Bacteria</taxon>
        <taxon>Pseudomonadati</taxon>
        <taxon>Pseudomonadota</taxon>
        <taxon>Alphaproteobacteria</taxon>
        <taxon>Hyphomicrobiales</taxon>
        <taxon>Salinarimonadaceae</taxon>
        <taxon>Salinarimonas</taxon>
    </lineage>
</organism>
<keyword evidence="2 6" id="KW-0732">Signal</keyword>
<feature type="domain" description="Outer membrane protein beta-barrel" evidence="7">
    <location>
        <begin position="32"/>
        <end position="268"/>
    </location>
</feature>
<feature type="signal peptide" evidence="6">
    <location>
        <begin position="1"/>
        <end position="21"/>
    </location>
</feature>
<keyword evidence="9" id="KW-1185">Reference proteome</keyword>
<dbReference type="InterPro" id="IPR051692">
    <property type="entry name" value="OMP-like"/>
</dbReference>
<evidence type="ECO:0000256" key="1">
    <source>
        <dbReference type="ARBA" id="ARBA00004442"/>
    </source>
</evidence>
<dbReference type="PANTHER" id="PTHR34001">
    <property type="entry name" value="BLL7405 PROTEIN"/>
    <property type="match status" value="1"/>
</dbReference>
<reference evidence="8 9" key="1">
    <citation type="journal article" date="2014" name="Int. J. Syst. Evol. Microbiol.">
        <title>Complete genome sequence of Corynebacterium casei LMG S-19264T (=DSM 44701T), isolated from a smear-ripened cheese.</title>
        <authorList>
            <consortium name="US DOE Joint Genome Institute (JGI-PGF)"/>
            <person name="Walter F."/>
            <person name="Albersmeier A."/>
            <person name="Kalinowski J."/>
            <person name="Ruckert C."/>
        </authorList>
    </citation>
    <scope>NUCLEOTIDE SEQUENCE [LARGE SCALE GENOMIC DNA]</scope>
    <source>
        <strain evidence="8 9">CGMCC 1.9161</strain>
    </source>
</reference>
<dbReference type="PANTHER" id="PTHR34001:SF3">
    <property type="entry name" value="BLL7405 PROTEIN"/>
    <property type="match status" value="1"/>
</dbReference>
<dbReference type="Gene3D" id="2.40.160.20">
    <property type="match status" value="1"/>
</dbReference>
<evidence type="ECO:0000256" key="6">
    <source>
        <dbReference type="SAM" id="SignalP"/>
    </source>
</evidence>
<keyword evidence="4" id="KW-0998">Cell outer membrane</keyword>
<evidence type="ECO:0000259" key="7">
    <source>
        <dbReference type="Pfam" id="PF13505"/>
    </source>
</evidence>
<comment type="caution">
    <text evidence="8">The sequence shown here is derived from an EMBL/GenBank/DDBJ whole genome shotgun (WGS) entry which is preliminary data.</text>
</comment>
<protein>
    <submittedName>
        <fullName evidence="8">Porin</fullName>
    </submittedName>
</protein>
<gene>
    <name evidence="8" type="ORF">GCM10011322_14540</name>
</gene>
<comment type="similarity">
    <text evidence="5">Belongs to the Omp25/RopB family.</text>
</comment>
<feature type="chain" id="PRO_5038010505" evidence="6">
    <location>
        <begin position="22"/>
        <end position="268"/>
    </location>
</feature>
<dbReference type="EMBL" id="BMMF01000004">
    <property type="protein sequence ID" value="GGK29257.1"/>
    <property type="molecule type" value="Genomic_DNA"/>
</dbReference>
<evidence type="ECO:0000256" key="2">
    <source>
        <dbReference type="ARBA" id="ARBA00022729"/>
    </source>
</evidence>
<evidence type="ECO:0000256" key="4">
    <source>
        <dbReference type="ARBA" id="ARBA00023237"/>
    </source>
</evidence>
<evidence type="ECO:0000256" key="5">
    <source>
        <dbReference type="ARBA" id="ARBA00038306"/>
    </source>
</evidence>
<dbReference type="RefSeq" id="WP_188911207.1">
    <property type="nucleotide sequence ID" value="NZ_BMMF01000004.1"/>
</dbReference>
<dbReference type="NCBIfam" id="TIGR01414">
    <property type="entry name" value="autotrans_barl"/>
    <property type="match status" value="1"/>
</dbReference>
<evidence type="ECO:0000313" key="8">
    <source>
        <dbReference type="EMBL" id="GGK29257.1"/>
    </source>
</evidence>